<evidence type="ECO:0000313" key="3">
    <source>
        <dbReference type="Proteomes" id="UP001328107"/>
    </source>
</evidence>
<gene>
    <name evidence="2" type="ORF">PMAYCL1PPCAC_04186</name>
</gene>
<feature type="compositionally biased region" description="Polar residues" evidence="1">
    <location>
        <begin position="109"/>
        <end position="123"/>
    </location>
</feature>
<name>A0AAN4Z4Q6_9BILA</name>
<dbReference type="AlphaFoldDB" id="A0AAN4Z4Q6"/>
<feature type="non-terminal residue" evidence="2">
    <location>
        <position position="123"/>
    </location>
</feature>
<organism evidence="2 3">
    <name type="scientific">Pristionchus mayeri</name>
    <dbReference type="NCBI Taxonomy" id="1317129"/>
    <lineage>
        <taxon>Eukaryota</taxon>
        <taxon>Metazoa</taxon>
        <taxon>Ecdysozoa</taxon>
        <taxon>Nematoda</taxon>
        <taxon>Chromadorea</taxon>
        <taxon>Rhabditida</taxon>
        <taxon>Rhabditina</taxon>
        <taxon>Diplogasteromorpha</taxon>
        <taxon>Diplogasteroidea</taxon>
        <taxon>Neodiplogasteridae</taxon>
        <taxon>Pristionchus</taxon>
    </lineage>
</organism>
<sequence length="123" mass="14536">SAESWRTRHDELFDRLCDMERTQKEADVKHEKANFYFFVNLGEIEARNHVLRTRLDEATVLIESLNGEKSNLEQEVRKRVEESSEALRQLDTVRRRLEDMERSREKSETVSGTQRLLQQTGKA</sequence>
<evidence type="ECO:0000256" key="1">
    <source>
        <dbReference type="SAM" id="MobiDB-lite"/>
    </source>
</evidence>
<reference evidence="3" key="1">
    <citation type="submission" date="2022-10" db="EMBL/GenBank/DDBJ databases">
        <title>Genome assembly of Pristionchus species.</title>
        <authorList>
            <person name="Yoshida K."/>
            <person name="Sommer R.J."/>
        </authorList>
    </citation>
    <scope>NUCLEOTIDE SEQUENCE [LARGE SCALE GENOMIC DNA]</scope>
    <source>
        <strain evidence="3">RS5460</strain>
    </source>
</reference>
<comment type="caution">
    <text evidence="2">The sequence shown here is derived from an EMBL/GenBank/DDBJ whole genome shotgun (WGS) entry which is preliminary data.</text>
</comment>
<feature type="region of interest" description="Disordered" evidence="1">
    <location>
        <begin position="97"/>
        <end position="123"/>
    </location>
</feature>
<accession>A0AAN4Z4Q6</accession>
<proteinExistence type="predicted"/>
<dbReference type="EMBL" id="BTRK01000001">
    <property type="protein sequence ID" value="GMR33991.1"/>
    <property type="molecule type" value="Genomic_DNA"/>
</dbReference>
<feature type="non-terminal residue" evidence="2">
    <location>
        <position position="1"/>
    </location>
</feature>
<dbReference type="Proteomes" id="UP001328107">
    <property type="component" value="Unassembled WGS sequence"/>
</dbReference>
<feature type="compositionally biased region" description="Basic and acidic residues" evidence="1">
    <location>
        <begin position="97"/>
        <end position="108"/>
    </location>
</feature>
<evidence type="ECO:0000313" key="2">
    <source>
        <dbReference type="EMBL" id="GMR33991.1"/>
    </source>
</evidence>
<protein>
    <submittedName>
        <fullName evidence="2">Uncharacterized protein</fullName>
    </submittedName>
</protein>
<keyword evidence="3" id="KW-1185">Reference proteome</keyword>